<reference evidence="1 2" key="1">
    <citation type="journal article" date="2019" name="Emerg. Microbes Infect.">
        <title>Comprehensive subspecies identification of 175 nontuberculous mycobacteria species based on 7547 genomic profiles.</title>
        <authorList>
            <person name="Matsumoto Y."/>
            <person name="Kinjo T."/>
            <person name="Motooka D."/>
            <person name="Nabeya D."/>
            <person name="Jung N."/>
            <person name="Uechi K."/>
            <person name="Horii T."/>
            <person name="Iida T."/>
            <person name="Fujita J."/>
            <person name="Nakamura S."/>
        </authorList>
    </citation>
    <scope>NUCLEOTIDE SEQUENCE [LARGE SCALE GENOMIC DNA]</scope>
    <source>
        <strain evidence="1 2">JCM 13571</strain>
    </source>
</reference>
<accession>A0A7I7WZP9</accession>
<protein>
    <submittedName>
        <fullName evidence="1">Uncharacterized protein</fullName>
    </submittedName>
</protein>
<evidence type="ECO:0000313" key="1">
    <source>
        <dbReference type="EMBL" id="BBZ22986.1"/>
    </source>
</evidence>
<keyword evidence="2" id="KW-1185">Reference proteome</keyword>
<dbReference type="Proteomes" id="UP000467260">
    <property type="component" value="Chromosome"/>
</dbReference>
<dbReference type="KEGG" id="mhib:MHIB_14040"/>
<evidence type="ECO:0000313" key="2">
    <source>
        <dbReference type="Proteomes" id="UP000467260"/>
    </source>
</evidence>
<gene>
    <name evidence="1" type="ORF">MHIB_14040</name>
</gene>
<sequence>MVASIVLIAALSGPMCRSTKVDAVCSDTWDSWALDDFVSSPSVVCPARAPERFGAGAGAFPHGRV</sequence>
<proteinExistence type="predicted"/>
<name>A0A7I7WZP9_9MYCO</name>
<organism evidence="1 2">
    <name type="scientific">Mycolicibacter hiberniae</name>
    <dbReference type="NCBI Taxonomy" id="29314"/>
    <lineage>
        <taxon>Bacteria</taxon>
        <taxon>Bacillati</taxon>
        <taxon>Actinomycetota</taxon>
        <taxon>Actinomycetes</taxon>
        <taxon>Mycobacteriales</taxon>
        <taxon>Mycobacteriaceae</taxon>
        <taxon>Mycolicibacter</taxon>
    </lineage>
</organism>
<dbReference type="AlphaFoldDB" id="A0A7I7WZP9"/>
<dbReference type="EMBL" id="AP022609">
    <property type="protein sequence ID" value="BBZ22986.1"/>
    <property type="molecule type" value="Genomic_DNA"/>
</dbReference>